<dbReference type="RefSeq" id="WP_239156664.1">
    <property type="nucleotide sequence ID" value="NZ_AP023355.1"/>
</dbReference>
<evidence type="ECO:0000256" key="4">
    <source>
        <dbReference type="ARBA" id="ARBA00022737"/>
    </source>
</evidence>
<dbReference type="EMBL" id="AP023355">
    <property type="protein sequence ID" value="BCJ32942.1"/>
    <property type="molecule type" value="Genomic_DNA"/>
</dbReference>
<accession>A0A7R7DK74</accession>
<dbReference type="CDD" id="cd04590">
    <property type="entry name" value="CBS_pair_CorC_HlyC_assoc"/>
    <property type="match status" value="1"/>
</dbReference>
<dbReference type="Pfam" id="PF01595">
    <property type="entry name" value="CNNM"/>
    <property type="match status" value="1"/>
</dbReference>
<evidence type="ECO:0000256" key="6">
    <source>
        <dbReference type="ARBA" id="ARBA00023136"/>
    </source>
</evidence>
<dbReference type="PANTHER" id="PTHR43099:SF5">
    <property type="entry name" value="HLYC_CORC FAMILY TRANSPORTER"/>
    <property type="match status" value="1"/>
</dbReference>
<dbReference type="Gene3D" id="3.10.580.10">
    <property type="entry name" value="CBS-domain"/>
    <property type="match status" value="1"/>
</dbReference>
<keyword evidence="5 8" id="KW-1133">Transmembrane helix</keyword>
<protein>
    <submittedName>
        <fullName evidence="12">Membrane protein</fullName>
    </submittedName>
</protein>
<dbReference type="KEGG" id="atl:Athai_04450"/>
<dbReference type="InterPro" id="IPR002550">
    <property type="entry name" value="CNNM"/>
</dbReference>
<evidence type="ECO:0000259" key="11">
    <source>
        <dbReference type="PROSITE" id="PS51846"/>
    </source>
</evidence>
<dbReference type="InterPro" id="IPR044751">
    <property type="entry name" value="Ion_transp-like_CBS"/>
</dbReference>
<dbReference type="InterPro" id="IPR046342">
    <property type="entry name" value="CBS_dom_sf"/>
</dbReference>
<keyword evidence="6 8" id="KW-0472">Membrane</keyword>
<dbReference type="SUPFAM" id="SSF54631">
    <property type="entry name" value="CBS-domain pair"/>
    <property type="match status" value="1"/>
</dbReference>
<keyword evidence="7" id="KW-0129">CBS domain</keyword>
<evidence type="ECO:0000256" key="3">
    <source>
        <dbReference type="ARBA" id="ARBA00022692"/>
    </source>
</evidence>
<dbReference type="PROSITE" id="PS51846">
    <property type="entry name" value="CNNM"/>
    <property type="match status" value="1"/>
</dbReference>
<feature type="transmembrane region" description="Helical" evidence="9">
    <location>
        <begin position="55"/>
        <end position="75"/>
    </location>
</feature>
<gene>
    <name evidence="12" type="ORF">Athai_04450</name>
</gene>
<feature type="transmembrane region" description="Helical" evidence="9">
    <location>
        <begin position="87"/>
        <end position="116"/>
    </location>
</feature>
<dbReference type="Proteomes" id="UP000611640">
    <property type="component" value="Chromosome"/>
</dbReference>
<feature type="domain" description="CNNM transmembrane" evidence="11">
    <location>
        <begin position="1"/>
        <end position="199"/>
    </location>
</feature>
<reference evidence="12 13" key="1">
    <citation type="submission" date="2020-08" db="EMBL/GenBank/DDBJ databases">
        <title>Whole genome shotgun sequence of Actinocatenispora thailandica NBRC 105041.</title>
        <authorList>
            <person name="Komaki H."/>
            <person name="Tamura T."/>
        </authorList>
    </citation>
    <scope>NUCLEOTIDE SEQUENCE [LARGE SCALE GENOMIC DNA]</scope>
    <source>
        <strain evidence="12 13">NBRC 105041</strain>
    </source>
</reference>
<dbReference type="InterPro" id="IPR051676">
    <property type="entry name" value="UPF0053_domain"/>
</dbReference>
<keyword evidence="4" id="KW-0677">Repeat</keyword>
<comment type="subcellular location">
    <subcellularLocation>
        <location evidence="1">Cell membrane</location>
        <topology evidence="1">Multi-pass membrane protein</topology>
    </subcellularLocation>
</comment>
<keyword evidence="2" id="KW-1003">Cell membrane</keyword>
<feature type="domain" description="CBS" evidence="10">
    <location>
        <begin position="276"/>
        <end position="332"/>
    </location>
</feature>
<evidence type="ECO:0000256" key="1">
    <source>
        <dbReference type="ARBA" id="ARBA00004651"/>
    </source>
</evidence>
<evidence type="ECO:0000256" key="5">
    <source>
        <dbReference type="ARBA" id="ARBA00022989"/>
    </source>
</evidence>
<evidence type="ECO:0000313" key="12">
    <source>
        <dbReference type="EMBL" id="BCJ32942.1"/>
    </source>
</evidence>
<organism evidence="12 13">
    <name type="scientific">Actinocatenispora thailandica</name>
    <dbReference type="NCBI Taxonomy" id="227318"/>
    <lineage>
        <taxon>Bacteria</taxon>
        <taxon>Bacillati</taxon>
        <taxon>Actinomycetota</taxon>
        <taxon>Actinomycetes</taxon>
        <taxon>Micromonosporales</taxon>
        <taxon>Micromonosporaceae</taxon>
        <taxon>Actinocatenispora</taxon>
    </lineage>
</organism>
<evidence type="ECO:0000256" key="9">
    <source>
        <dbReference type="SAM" id="Phobius"/>
    </source>
</evidence>
<dbReference type="PROSITE" id="PS51371">
    <property type="entry name" value="CBS"/>
    <property type="match status" value="1"/>
</dbReference>
<dbReference type="Pfam" id="PF00571">
    <property type="entry name" value="CBS"/>
    <property type="match status" value="2"/>
</dbReference>
<keyword evidence="13" id="KW-1185">Reference proteome</keyword>
<evidence type="ECO:0000256" key="7">
    <source>
        <dbReference type="PROSITE-ProRule" id="PRU00703"/>
    </source>
</evidence>
<sequence>MTALLLSLLLLAGNAFFVAAEFALTASRAHRLTQQAEQGSRAARAALAGTRQLTLMLAGAQLGITLCSLGLGALAEPTIAHALEPALHAVGLPAAVSWGVAFVVALAVVTVLHIVVGEMAPKSWAISRPETAARALALPFLGFVRLLRPVLTALNAAANGVLRLVGVTPVTHRETARGPAELRALLADSTDAGLIPADQHRLLDGLLALRTGTLAAVLVPAAAMDTVPADTDGDGVVAAHRRTGRSRFPVTDDGQVLGVVHVRDAARAPSASAARLATPVLRLPAGADPHTALTTMQRDRRQLAVVTDGAALVGLVTLEDLVEQVIGEFADETDRPVSAARGV</sequence>
<evidence type="ECO:0000313" key="13">
    <source>
        <dbReference type="Proteomes" id="UP000611640"/>
    </source>
</evidence>
<dbReference type="InterPro" id="IPR000644">
    <property type="entry name" value="CBS_dom"/>
</dbReference>
<name>A0A7R7DK74_9ACTN</name>
<evidence type="ECO:0000256" key="2">
    <source>
        <dbReference type="ARBA" id="ARBA00022475"/>
    </source>
</evidence>
<evidence type="ECO:0000256" key="8">
    <source>
        <dbReference type="PROSITE-ProRule" id="PRU01193"/>
    </source>
</evidence>
<dbReference type="PANTHER" id="PTHR43099">
    <property type="entry name" value="UPF0053 PROTEIN YRKA"/>
    <property type="match status" value="1"/>
</dbReference>
<dbReference type="AlphaFoldDB" id="A0A7R7DK74"/>
<dbReference type="GO" id="GO:0005886">
    <property type="term" value="C:plasma membrane"/>
    <property type="evidence" value="ECO:0007669"/>
    <property type="project" value="UniProtKB-SubCell"/>
</dbReference>
<keyword evidence="3 8" id="KW-0812">Transmembrane</keyword>
<evidence type="ECO:0000259" key="10">
    <source>
        <dbReference type="PROSITE" id="PS51371"/>
    </source>
</evidence>
<proteinExistence type="predicted"/>